<feature type="transmembrane region" description="Helical" evidence="1">
    <location>
        <begin position="179"/>
        <end position="200"/>
    </location>
</feature>
<organism evidence="2 3">
    <name type="scientific">Gordonia crocea</name>
    <dbReference type="NCBI Taxonomy" id="589162"/>
    <lineage>
        <taxon>Bacteria</taxon>
        <taxon>Bacillati</taxon>
        <taxon>Actinomycetota</taxon>
        <taxon>Actinomycetes</taxon>
        <taxon>Mycobacteriales</taxon>
        <taxon>Gordoniaceae</taxon>
        <taxon>Gordonia</taxon>
    </lineage>
</organism>
<feature type="transmembrane region" description="Helical" evidence="1">
    <location>
        <begin position="103"/>
        <end position="130"/>
    </location>
</feature>
<feature type="transmembrane region" description="Helical" evidence="1">
    <location>
        <begin position="62"/>
        <end position="82"/>
    </location>
</feature>
<keyword evidence="3" id="KW-1185">Reference proteome</keyword>
<sequence>MTALRRAVSAEFAKLSVRSAMVNTLIPLALIIPILINVGLAAAARMNKYNGQGGMDTNNSGYWIMVFSTFILMAGVVTSYCGEFKDKTAEIQFAVQPRRWMLPVAKAVAFGVIAMAVAFTTTLVVMVVIPRVFPDVWERVDAFSADGLRVLIGVPVLTLLICLLGQGIAMIIPRPGVAILMIVLWKWGAEFLIPLIPGGVGTQAMRFSPFRNAEYGAGQFATTDSPFGGPNGSMAYFAAIVLVVFGIGLWRLQQRDVATD</sequence>
<gene>
    <name evidence="2" type="ORF">nbrc107697_17180</name>
</gene>
<dbReference type="AlphaFoldDB" id="A0A7I9UXN1"/>
<evidence type="ECO:0000256" key="1">
    <source>
        <dbReference type="SAM" id="Phobius"/>
    </source>
</evidence>
<dbReference type="OrthoDB" id="4411497at2"/>
<evidence type="ECO:0000313" key="3">
    <source>
        <dbReference type="Proteomes" id="UP000444980"/>
    </source>
</evidence>
<feature type="transmembrane region" description="Helical" evidence="1">
    <location>
        <begin position="150"/>
        <end position="172"/>
    </location>
</feature>
<keyword evidence="1" id="KW-0472">Membrane</keyword>
<proteinExistence type="predicted"/>
<dbReference type="RefSeq" id="WP_161926974.1">
    <property type="nucleotide sequence ID" value="NZ_BJOU01000001.1"/>
</dbReference>
<keyword evidence="1" id="KW-1133">Transmembrane helix</keyword>
<evidence type="ECO:0008006" key="4">
    <source>
        <dbReference type="Google" id="ProtNLM"/>
    </source>
</evidence>
<evidence type="ECO:0000313" key="2">
    <source>
        <dbReference type="EMBL" id="GED97679.1"/>
    </source>
</evidence>
<reference evidence="3" key="1">
    <citation type="submission" date="2019-06" db="EMBL/GenBank/DDBJ databases">
        <title>Gordonia isolated from sludge of a wastewater treatment plant.</title>
        <authorList>
            <person name="Tamura T."/>
            <person name="Aoyama K."/>
            <person name="Kang Y."/>
            <person name="Saito S."/>
            <person name="Akiyama N."/>
            <person name="Yazawa K."/>
            <person name="Gonoi T."/>
            <person name="Mikami Y."/>
        </authorList>
    </citation>
    <scope>NUCLEOTIDE SEQUENCE [LARGE SCALE GENOMIC DNA]</scope>
    <source>
        <strain evidence="3">NBRC 107697</strain>
    </source>
</reference>
<name>A0A7I9UXN1_9ACTN</name>
<accession>A0A7I9UXN1</accession>
<feature type="transmembrane region" description="Helical" evidence="1">
    <location>
        <begin position="20"/>
        <end position="42"/>
    </location>
</feature>
<dbReference type="Proteomes" id="UP000444980">
    <property type="component" value="Unassembled WGS sequence"/>
</dbReference>
<feature type="transmembrane region" description="Helical" evidence="1">
    <location>
        <begin position="234"/>
        <end position="252"/>
    </location>
</feature>
<protein>
    <recommendedName>
        <fullName evidence="4">ABC transporter permease</fullName>
    </recommendedName>
</protein>
<comment type="caution">
    <text evidence="2">The sequence shown here is derived from an EMBL/GenBank/DDBJ whole genome shotgun (WGS) entry which is preliminary data.</text>
</comment>
<dbReference type="EMBL" id="BJOU01000001">
    <property type="protein sequence ID" value="GED97679.1"/>
    <property type="molecule type" value="Genomic_DNA"/>
</dbReference>
<keyword evidence="1" id="KW-0812">Transmembrane</keyword>